<protein>
    <submittedName>
        <fullName evidence="3">Uncharacterized protein</fullName>
    </submittedName>
</protein>
<comment type="caution">
    <text evidence="3">The sequence shown here is derived from an EMBL/GenBank/DDBJ whole genome shotgun (WGS) entry which is preliminary data.</text>
</comment>
<evidence type="ECO:0000313" key="3">
    <source>
        <dbReference type="EMBL" id="KAF7257251.1"/>
    </source>
</evidence>
<feature type="chain" id="PRO_5035895304" evidence="2">
    <location>
        <begin position="21"/>
        <end position="496"/>
    </location>
</feature>
<dbReference type="OrthoDB" id="6264593at2759"/>
<proteinExistence type="predicted"/>
<keyword evidence="2" id="KW-0732">Signal</keyword>
<reference evidence="3" key="1">
    <citation type="submission" date="2019-07" db="EMBL/GenBank/DDBJ databases">
        <title>Annotation for the trematode Paragonimus miyazaki's.</title>
        <authorList>
            <person name="Choi Y.-J."/>
        </authorList>
    </citation>
    <scope>NUCLEOTIDE SEQUENCE</scope>
    <source>
        <strain evidence="3">Japan</strain>
    </source>
</reference>
<keyword evidence="1" id="KW-0812">Transmembrane</keyword>
<dbReference type="AlphaFoldDB" id="A0A8S9YW98"/>
<feature type="signal peptide" evidence="2">
    <location>
        <begin position="1"/>
        <end position="20"/>
    </location>
</feature>
<keyword evidence="4" id="KW-1185">Reference proteome</keyword>
<keyword evidence="1" id="KW-1133">Transmembrane helix</keyword>
<gene>
    <name evidence="3" type="ORF">EG68_04855</name>
</gene>
<feature type="transmembrane region" description="Helical" evidence="1">
    <location>
        <begin position="461"/>
        <end position="480"/>
    </location>
</feature>
<evidence type="ECO:0000256" key="2">
    <source>
        <dbReference type="SAM" id="SignalP"/>
    </source>
</evidence>
<name>A0A8S9YW98_9TREM</name>
<sequence>MWFFITLPIACILIFHSTVGQELESVEYDCSSYFLELDLELLQDTVNRKIEEKCIGDLRLAVIDLTHNGSVCEVVYQYDPSKRQFVEQPKCTEALQEIMSNAHSITWGHPWGCPTSDLKVPVTSYYSTTMRLNAVYAASLREGITGFCEVTSLRFRVSTTVYCTMNAFGGYYWDPAPAFNSCAISEFAHPTLSFIDKFKGSPMYCSYRMFFYLGYLKLYARNNLQHVRQLLNAMQYECSHISDAIFSAMHKDFLRLMDNIAISLMEQEEFRDHPELSIPTVNQLLTVFATTIVNHYKEQDVQVFHRNHRMYVYYISKNNSENLYTCANRFYITIDIITRPFIVACTERFNVLRRESLFETYVAAGFLWIQPETPTPFAARITYHLPSFHQPGQYMCARYSASFKGLHRSRLRGCRLERFSKSEVTCICDKPGYFALLQDRPTLGRFGVQMVNKLDKPTTSLMHGFVSMCLGYCILLHFSIRWVKGGLKIYSGNKLK</sequence>
<dbReference type="EMBL" id="JTDE01002514">
    <property type="protein sequence ID" value="KAF7257251.1"/>
    <property type="molecule type" value="Genomic_DNA"/>
</dbReference>
<organism evidence="3 4">
    <name type="scientific">Paragonimus skrjabini miyazakii</name>
    <dbReference type="NCBI Taxonomy" id="59628"/>
    <lineage>
        <taxon>Eukaryota</taxon>
        <taxon>Metazoa</taxon>
        <taxon>Spiralia</taxon>
        <taxon>Lophotrochozoa</taxon>
        <taxon>Platyhelminthes</taxon>
        <taxon>Trematoda</taxon>
        <taxon>Digenea</taxon>
        <taxon>Plagiorchiida</taxon>
        <taxon>Troglotremata</taxon>
        <taxon>Troglotrematidae</taxon>
        <taxon>Paragonimus</taxon>
    </lineage>
</organism>
<accession>A0A8S9YW98</accession>
<dbReference type="Proteomes" id="UP000822476">
    <property type="component" value="Unassembled WGS sequence"/>
</dbReference>
<keyword evidence="1" id="KW-0472">Membrane</keyword>
<evidence type="ECO:0000313" key="4">
    <source>
        <dbReference type="Proteomes" id="UP000822476"/>
    </source>
</evidence>
<evidence type="ECO:0000256" key="1">
    <source>
        <dbReference type="SAM" id="Phobius"/>
    </source>
</evidence>